<evidence type="ECO:0000313" key="2">
    <source>
        <dbReference type="Proteomes" id="UP000789525"/>
    </source>
</evidence>
<proteinExistence type="predicted"/>
<sequence length="143" mass="15753">AGLSVTFIEEISAKIYELDPLPRLVHMPTGIAMILLRAVILHLSRSNLISAVWRRSLSVQGTGHRKMVNGLKSRTETQATGDWDSESSLAPRLTACIGSPQSSSSTADVIYVLSTRYVDQDEDDGETKVPARAESCPERQRER</sequence>
<feature type="non-terminal residue" evidence="1">
    <location>
        <position position="1"/>
    </location>
</feature>
<evidence type="ECO:0000313" key="1">
    <source>
        <dbReference type="EMBL" id="CAG8701932.1"/>
    </source>
</evidence>
<comment type="caution">
    <text evidence="1">The sequence shown here is derived from an EMBL/GenBank/DDBJ whole genome shotgun (WGS) entry which is preliminary data.</text>
</comment>
<dbReference type="EMBL" id="CAJVPT010032589">
    <property type="protein sequence ID" value="CAG8701932.1"/>
    <property type="molecule type" value="Genomic_DNA"/>
</dbReference>
<reference evidence="1" key="1">
    <citation type="submission" date="2021-06" db="EMBL/GenBank/DDBJ databases">
        <authorList>
            <person name="Kallberg Y."/>
            <person name="Tangrot J."/>
            <person name="Rosling A."/>
        </authorList>
    </citation>
    <scope>NUCLEOTIDE SEQUENCE</scope>
    <source>
        <strain evidence="1">CL356</strain>
    </source>
</reference>
<gene>
    <name evidence="1" type="ORF">ACOLOM_LOCUS10284</name>
</gene>
<feature type="non-terminal residue" evidence="1">
    <location>
        <position position="143"/>
    </location>
</feature>
<dbReference type="Proteomes" id="UP000789525">
    <property type="component" value="Unassembled WGS sequence"/>
</dbReference>
<accession>A0ACA9PBP2</accession>
<name>A0ACA9PBP2_9GLOM</name>
<keyword evidence="2" id="KW-1185">Reference proteome</keyword>
<protein>
    <submittedName>
        <fullName evidence="1">4964_t:CDS:1</fullName>
    </submittedName>
</protein>
<organism evidence="1 2">
    <name type="scientific">Acaulospora colombiana</name>
    <dbReference type="NCBI Taxonomy" id="27376"/>
    <lineage>
        <taxon>Eukaryota</taxon>
        <taxon>Fungi</taxon>
        <taxon>Fungi incertae sedis</taxon>
        <taxon>Mucoromycota</taxon>
        <taxon>Glomeromycotina</taxon>
        <taxon>Glomeromycetes</taxon>
        <taxon>Diversisporales</taxon>
        <taxon>Acaulosporaceae</taxon>
        <taxon>Acaulospora</taxon>
    </lineage>
</organism>